<reference evidence="2 3" key="1">
    <citation type="submission" date="2016-04" db="EMBL/GenBank/DDBJ databases">
        <title>A degradative enzymes factory behind the ericoid mycorrhizal symbiosis.</title>
        <authorList>
            <consortium name="DOE Joint Genome Institute"/>
            <person name="Martino E."/>
            <person name="Morin E."/>
            <person name="Grelet G."/>
            <person name="Kuo A."/>
            <person name="Kohler A."/>
            <person name="Daghino S."/>
            <person name="Barry K."/>
            <person name="Choi C."/>
            <person name="Cichocki N."/>
            <person name="Clum A."/>
            <person name="Copeland A."/>
            <person name="Hainaut M."/>
            <person name="Haridas S."/>
            <person name="Labutti K."/>
            <person name="Lindquist E."/>
            <person name="Lipzen A."/>
            <person name="Khouja H.-R."/>
            <person name="Murat C."/>
            <person name="Ohm R."/>
            <person name="Olson A."/>
            <person name="Spatafora J."/>
            <person name="Veneault-Fourrey C."/>
            <person name="Henrissat B."/>
            <person name="Grigoriev I."/>
            <person name="Martin F."/>
            <person name="Perotto S."/>
        </authorList>
    </citation>
    <scope>NUCLEOTIDE SEQUENCE [LARGE SCALE GENOMIC DNA]</scope>
    <source>
        <strain evidence="2 3">E</strain>
    </source>
</reference>
<sequence length="216" mass="24469">MSQSTPQAPSQPPAPFDRAKLIHNVSLGALIACPIIILLPPRKLDIYTLALLSGTFAGGNQLSKEYTGTSMLQRFGNRLESVSGRELPPKAQEMQIRLREEKVRREEALAGGRGIGGMRRKGEELAERVRVEKEQKQTEDRSLLGKVWMGNEGEDWKEKREKREKEALEEGKGYGGLIMDQIWDVWNWGRDKTEEIKEKDEKVVEERKAEKAGGKK</sequence>
<protein>
    <recommendedName>
        <fullName evidence="4">Rhomboid family membrane protein</fullName>
    </recommendedName>
</protein>
<dbReference type="GeneID" id="36595509"/>
<name>A0A2J6SQX7_9HELO</name>
<gene>
    <name evidence="2" type="ORF">K444DRAFT_668696</name>
</gene>
<keyword evidence="1" id="KW-0812">Transmembrane</keyword>
<dbReference type="RefSeq" id="XP_024730054.1">
    <property type="nucleotide sequence ID" value="XM_024887433.1"/>
</dbReference>
<organism evidence="2 3">
    <name type="scientific">Hyaloscypha bicolor E</name>
    <dbReference type="NCBI Taxonomy" id="1095630"/>
    <lineage>
        <taxon>Eukaryota</taxon>
        <taxon>Fungi</taxon>
        <taxon>Dikarya</taxon>
        <taxon>Ascomycota</taxon>
        <taxon>Pezizomycotina</taxon>
        <taxon>Leotiomycetes</taxon>
        <taxon>Helotiales</taxon>
        <taxon>Hyaloscyphaceae</taxon>
        <taxon>Hyaloscypha</taxon>
        <taxon>Hyaloscypha bicolor</taxon>
    </lineage>
</organism>
<accession>A0A2J6SQX7</accession>
<dbReference type="AlphaFoldDB" id="A0A2J6SQX7"/>
<evidence type="ECO:0008006" key="4">
    <source>
        <dbReference type="Google" id="ProtNLM"/>
    </source>
</evidence>
<keyword evidence="1" id="KW-0472">Membrane</keyword>
<keyword evidence="3" id="KW-1185">Reference proteome</keyword>
<evidence type="ECO:0000313" key="3">
    <source>
        <dbReference type="Proteomes" id="UP000235371"/>
    </source>
</evidence>
<evidence type="ECO:0000313" key="2">
    <source>
        <dbReference type="EMBL" id="PMD53150.1"/>
    </source>
</evidence>
<evidence type="ECO:0000256" key="1">
    <source>
        <dbReference type="SAM" id="Phobius"/>
    </source>
</evidence>
<dbReference type="EMBL" id="KZ613895">
    <property type="protein sequence ID" value="PMD53150.1"/>
    <property type="molecule type" value="Genomic_DNA"/>
</dbReference>
<keyword evidence="1" id="KW-1133">Transmembrane helix</keyword>
<dbReference type="Proteomes" id="UP000235371">
    <property type="component" value="Unassembled WGS sequence"/>
</dbReference>
<dbReference type="OrthoDB" id="5411041at2759"/>
<proteinExistence type="predicted"/>
<dbReference type="InParanoid" id="A0A2J6SQX7"/>
<feature type="transmembrane region" description="Helical" evidence="1">
    <location>
        <begin position="21"/>
        <end position="39"/>
    </location>
</feature>